<feature type="region of interest" description="Disordered" evidence="1">
    <location>
        <begin position="31"/>
        <end position="50"/>
    </location>
</feature>
<comment type="caution">
    <text evidence="2">The sequence shown here is derived from an EMBL/GenBank/DDBJ whole genome shotgun (WGS) entry which is preliminary data.</text>
</comment>
<evidence type="ECO:0008006" key="4">
    <source>
        <dbReference type="Google" id="ProtNLM"/>
    </source>
</evidence>
<reference evidence="2 3" key="1">
    <citation type="submission" date="2023-03" db="EMBL/GenBank/DDBJ databases">
        <title>High recombination rates correlate with genetic variation in Cardiocondyla obscurior ants.</title>
        <authorList>
            <person name="Errbii M."/>
        </authorList>
    </citation>
    <scope>NUCLEOTIDE SEQUENCE [LARGE SCALE GENOMIC DNA]</scope>
    <source>
        <strain evidence="2">Alpha-2009</strain>
        <tissue evidence="2">Whole body</tissue>
    </source>
</reference>
<proteinExistence type="predicted"/>
<dbReference type="Proteomes" id="UP001430953">
    <property type="component" value="Unassembled WGS sequence"/>
</dbReference>
<evidence type="ECO:0000256" key="1">
    <source>
        <dbReference type="SAM" id="MobiDB-lite"/>
    </source>
</evidence>
<evidence type="ECO:0000313" key="2">
    <source>
        <dbReference type="EMBL" id="KAL0101056.1"/>
    </source>
</evidence>
<evidence type="ECO:0000313" key="3">
    <source>
        <dbReference type="Proteomes" id="UP001430953"/>
    </source>
</evidence>
<accession>A0AAW2EFM6</accession>
<name>A0AAW2EFM6_9HYME</name>
<protein>
    <recommendedName>
        <fullName evidence="4">Secreted protein</fullName>
    </recommendedName>
</protein>
<dbReference type="EMBL" id="JADYXP020000024">
    <property type="protein sequence ID" value="KAL0101056.1"/>
    <property type="molecule type" value="Genomic_DNA"/>
</dbReference>
<dbReference type="AlphaFoldDB" id="A0AAW2EFM6"/>
<gene>
    <name evidence="2" type="ORF">PUN28_018725</name>
</gene>
<keyword evidence="3" id="KW-1185">Reference proteome</keyword>
<sequence>MLSRRLSSETRQFFLRYFYLCAGRMCAYSQRGTNSSRTRAHPRGRQAPPRLCPRACVRAIIRERNKGEKKKKKRDADVMQQCALRVQQACRYLSCI</sequence>
<organism evidence="2 3">
    <name type="scientific">Cardiocondyla obscurior</name>
    <dbReference type="NCBI Taxonomy" id="286306"/>
    <lineage>
        <taxon>Eukaryota</taxon>
        <taxon>Metazoa</taxon>
        <taxon>Ecdysozoa</taxon>
        <taxon>Arthropoda</taxon>
        <taxon>Hexapoda</taxon>
        <taxon>Insecta</taxon>
        <taxon>Pterygota</taxon>
        <taxon>Neoptera</taxon>
        <taxon>Endopterygota</taxon>
        <taxon>Hymenoptera</taxon>
        <taxon>Apocrita</taxon>
        <taxon>Aculeata</taxon>
        <taxon>Formicoidea</taxon>
        <taxon>Formicidae</taxon>
        <taxon>Myrmicinae</taxon>
        <taxon>Cardiocondyla</taxon>
    </lineage>
</organism>